<dbReference type="OrthoDB" id="9781030at2"/>
<evidence type="ECO:0000256" key="3">
    <source>
        <dbReference type="ARBA" id="ARBA00022692"/>
    </source>
</evidence>
<keyword evidence="3 7" id="KW-0812">Transmembrane</keyword>
<dbReference type="Proteomes" id="UP000531216">
    <property type="component" value="Unassembled WGS sequence"/>
</dbReference>
<comment type="caution">
    <text evidence="8">The sequence shown here is derived from an EMBL/GenBank/DDBJ whole genome shotgun (WGS) entry which is preliminary data.</text>
</comment>
<feature type="transmembrane region" description="Helical" evidence="7">
    <location>
        <begin position="251"/>
        <end position="274"/>
    </location>
</feature>
<evidence type="ECO:0000256" key="5">
    <source>
        <dbReference type="ARBA" id="ARBA00023136"/>
    </source>
</evidence>
<feature type="transmembrane region" description="Helical" evidence="7">
    <location>
        <begin position="320"/>
        <end position="342"/>
    </location>
</feature>
<organism evidence="8 9">
    <name type="scientific">Aureimonas phyllosphaerae</name>
    <dbReference type="NCBI Taxonomy" id="1166078"/>
    <lineage>
        <taxon>Bacteria</taxon>
        <taxon>Pseudomonadati</taxon>
        <taxon>Pseudomonadota</taxon>
        <taxon>Alphaproteobacteria</taxon>
        <taxon>Hyphomicrobiales</taxon>
        <taxon>Aurantimonadaceae</taxon>
        <taxon>Aureimonas</taxon>
    </lineage>
</organism>
<sequence>MEFSARRRRRHRIGTGEIVVGLASLGLLGALGLLARRDGAGERQDETGEGFRSEGAGHADASAAVAERGRGREARHPGEIPARGWIDVLWRTALEFSADRLMLVSAGVTFYVLLALFPAITAMVSIYGLFTDASNFGDQMRLLSGFLPGGAMDIIGEQMARVASKGETKLGLGLVFGLGLALWSANAGMKTLFDALNIVYEEEEARGFVRLTLVSLFFTLCAIVFLILALAAVVLMPIALEFIGLGGIEPWLLVLRWPLLLVVVAGGLSIVYRYGPSRERARWRWITPGAGLAAVLWVIFSIAFSWYAQNFGSYDETYGSLGAAIGFMTWIWVSTMVVLVGAELDAELEHQTARDSTTSPARPMGQRGARMADTLGEARG</sequence>
<dbReference type="GO" id="GO:0005886">
    <property type="term" value="C:plasma membrane"/>
    <property type="evidence" value="ECO:0007669"/>
    <property type="project" value="UniProtKB-SubCell"/>
</dbReference>
<evidence type="ECO:0000256" key="2">
    <source>
        <dbReference type="ARBA" id="ARBA00022475"/>
    </source>
</evidence>
<feature type="region of interest" description="Disordered" evidence="6">
    <location>
        <begin position="43"/>
        <end position="76"/>
    </location>
</feature>
<accession>A0A7W6BU67</accession>
<evidence type="ECO:0000256" key="7">
    <source>
        <dbReference type="SAM" id="Phobius"/>
    </source>
</evidence>
<evidence type="ECO:0000313" key="9">
    <source>
        <dbReference type="Proteomes" id="UP000531216"/>
    </source>
</evidence>
<feature type="transmembrane region" description="Helical" evidence="7">
    <location>
        <begin position="12"/>
        <end position="35"/>
    </location>
</feature>
<feature type="compositionally biased region" description="Basic and acidic residues" evidence="6">
    <location>
        <begin position="43"/>
        <end position="57"/>
    </location>
</feature>
<comment type="subcellular location">
    <subcellularLocation>
        <location evidence="1">Cell membrane</location>
        <topology evidence="1">Multi-pass membrane protein</topology>
    </subcellularLocation>
</comment>
<protein>
    <submittedName>
        <fullName evidence="8">Membrane protein</fullName>
    </submittedName>
</protein>
<feature type="compositionally biased region" description="Basic and acidic residues" evidence="6">
    <location>
        <begin position="67"/>
        <end position="76"/>
    </location>
</feature>
<dbReference type="RefSeq" id="WP_090963334.1">
    <property type="nucleotide sequence ID" value="NZ_FOOA01000008.1"/>
</dbReference>
<dbReference type="EMBL" id="JACIDO010000004">
    <property type="protein sequence ID" value="MBB3936114.1"/>
    <property type="molecule type" value="Genomic_DNA"/>
</dbReference>
<name>A0A7W6BU67_9HYPH</name>
<gene>
    <name evidence="8" type="ORF">GGR05_002264</name>
</gene>
<proteinExistence type="predicted"/>
<dbReference type="PANTHER" id="PTHR30213:SF0">
    <property type="entry name" value="UPF0761 MEMBRANE PROTEIN YIHY"/>
    <property type="match status" value="1"/>
</dbReference>
<dbReference type="PANTHER" id="PTHR30213">
    <property type="entry name" value="INNER MEMBRANE PROTEIN YHJD"/>
    <property type="match status" value="1"/>
</dbReference>
<reference evidence="8 9" key="1">
    <citation type="submission" date="2020-08" db="EMBL/GenBank/DDBJ databases">
        <title>Genomic Encyclopedia of Type Strains, Phase IV (KMG-IV): sequencing the most valuable type-strain genomes for metagenomic binning, comparative biology and taxonomic classification.</title>
        <authorList>
            <person name="Goeker M."/>
        </authorList>
    </citation>
    <scope>NUCLEOTIDE SEQUENCE [LARGE SCALE GENOMIC DNA]</scope>
    <source>
        <strain evidence="8 9">DSM 25024</strain>
    </source>
</reference>
<dbReference type="Pfam" id="PF03631">
    <property type="entry name" value="Virul_fac_BrkB"/>
    <property type="match status" value="1"/>
</dbReference>
<feature type="transmembrane region" description="Helical" evidence="7">
    <location>
        <begin position="286"/>
        <end position="308"/>
    </location>
</feature>
<keyword evidence="4 7" id="KW-1133">Transmembrane helix</keyword>
<keyword evidence="5 7" id="KW-0472">Membrane</keyword>
<evidence type="ECO:0000256" key="4">
    <source>
        <dbReference type="ARBA" id="ARBA00022989"/>
    </source>
</evidence>
<evidence type="ECO:0000256" key="1">
    <source>
        <dbReference type="ARBA" id="ARBA00004651"/>
    </source>
</evidence>
<evidence type="ECO:0000256" key="6">
    <source>
        <dbReference type="SAM" id="MobiDB-lite"/>
    </source>
</evidence>
<evidence type="ECO:0000313" key="8">
    <source>
        <dbReference type="EMBL" id="MBB3936114.1"/>
    </source>
</evidence>
<dbReference type="NCBIfam" id="TIGR00765">
    <property type="entry name" value="yihY_not_rbn"/>
    <property type="match status" value="1"/>
</dbReference>
<keyword evidence="9" id="KW-1185">Reference proteome</keyword>
<feature type="transmembrane region" description="Helical" evidence="7">
    <location>
        <begin position="213"/>
        <end position="239"/>
    </location>
</feature>
<dbReference type="InterPro" id="IPR017039">
    <property type="entry name" value="Virul_fac_BrkB"/>
</dbReference>
<feature type="transmembrane region" description="Helical" evidence="7">
    <location>
        <begin position="108"/>
        <end position="130"/>
    </location>
</feature>
<keyword evidence="2" id="KW-1003">Cell membrane</keyword>
<dbReference type="AlphaFoldDB" id="A0A7W6BU67"/>